<feature type="region of interest" description="Disordered" evidence="1">
    <location>
        <begin position="103"/>
        <end position="122"/>
    </location>
</feature>
<keyword evidence="4" id="KW-1185">Reference proteome</keyword>
<organism evidence="3 4">
    <name type="scientific">Sideroxydans lithotrophicus (strain ES-1)</name>
    <dbReference type="NCBI Taxonomy" id="580332"/>
    <lineage>
        <taxon>Bacteria</taxon>
        <taxon>Pseudomonadati</taxon>
        <taxon>Pseudomonadota</taxon>
        <taxon>Betaproteobacteria</taxon>
        <taxon>Nitrosomonadales</taxon>
        <taxon>Gallionellaceae</taxon>
        <taxon>Sideroxydans</taxon>
    </lineage>
</organism>
<protein>
    <recommendedName>
        <fullName evidence="2">bAvd-like domain-containing protein</fullName>
    </recommendedName>
</protein>
<dbReference type="RefSeq" id="WP_013028343.1">
    <property type="nucleotide sequence ID" value="NC_013959.1"/>
</dbReference>
<reference evidence="3 4" key="1">
    <citation type="submission" date="2010-03" db="EMBL/GenBank/DDBJ databases">
        <title>Complete sequence of Sideroxydans lithotrophicus ES-1.</title>
        <authorList>
            <consortium name="US DOE Joint Genome Institute"/>
            <person name="Lucas S."/>
            <person name="Copeland A."/>
            <person name="Lapidus A."/>
            <person name="Cheng J.-F."/>
            <person name="Bruce D."/>
            <person name="Goodwin L."/>
            <person name="Pitluck S."/>
            <person name="Munk A.C."/>
            <person name="Detter J.C."/>
            <person name="Han C."/>
            <person name="Tapia R."/>
            <person name="Larimer F."/>
            <person name="Land M."/>
            <person name="Hauser L."/>
            <person name="Kyrpides N."/>
            <person name="Ivanova N."/>
            <person name="Emerson D."/>
            <person name="Woyke T."/>
        </authorList>
    </citation>
    <scope>NUCLEOTIDE SEQUENCE [LARGE SCALE GENOMIC DNA]</scope>
    <source>
        <strain evidence="3 4">ES-1</strain>
    </source>
</reference>
<evidence type="ECO:0000313" key="3">
    <source>
        <dbReference type="EMBL" id="ADE10444.1"/>
    </source>
</evidence>
<dbReference type="EMBL" id="CP001965">
    <property type="protein sequence ID" value="ADE10444.1"/>
    <property type="molecule type" value="Genomic_DNA"/>
</dbReference>
<evidence type="ECO:0000259" key="2">
    <source>
        <dbReference type="Pfam" id="PF22296"/>
    </source>
</evidence>
<name>D5CUA9_SIDLE</name>
<dbReference type="OrthoDB" id="8595978at2"/>
<accession>D5CUA9</accession>
<dbReference type="Pfam" id="PF22296">
    <property type="entry name" value="bAvd"/>
    <property type="match status" value="1"/>
</dbReference>
<evidence type="ECO:0000256" key="1">
    <source>
        <dbReference type="SAM" id="MobiDB-lite"/>
    </source>
</evidence>
<evidence type="ECO:0000313" key="4">
    <source>
        <dbReference type="Proteomes" id="UP000001625"/>
    </source>
</evidence>
<dbReference type="AlphaFoldDB" id="D5CUA9"/>
<dbReference type="InterPro" id="IPR055360">
    <property type="entry name" value="bAvd"/>
</dbReference>
<dbReference type="InterPro" id="IPR036583">
    <property type="entry name" value="23S_rRNA_IVS_sf"/>
</dbReference>
<dbReference type="KEGG" id="slt:Slit_0202"/>
<dbReference type="HOGENOM" id="CLU_144676_1_0_4"/>
<dbReference type="Gene3D" id="1.20.1440.60">
    <property type="entry name" value="23S rRNA-intervening sequence"/>
    <property type="match status" value="1"/>
</dbReference>
<dbReference type="Proteomes" id="UP000001625">
    <property type="component" value="Chromosome"/>
</dbReference>
<dbReference type="CDD" id="cd16376">
    <property type="entry name" value="Avd_like"/>
    <property type="match status" value="1"/>
</dbReference>
<gene>
    <name evidence="3" type="ordered locus">Slit_0202</name>
</gene>
<dbReference type="STRING" id="580332.Slit_0202"/>
<proteinExistence type="predicted"/>
<sequence length="122" mass="13534">MAITSELPIYKVAYDLLDAITDLARNMPRDFKQSIGGKLRDECVEIVTLIFRANCAREKTPHLDALIERLQVAELLLRLSRDKVLISTGQYAKAIALTDKVGKQAGGWRKYAMSPASSGSRP</sequence>
<dbReference type="eggNOG" id="ENOG5032VU6">
    <property type="taxonomic scope" value="Bacteria"/>
</dbReference>
<feature type="domain" description="bAvd-like" evidence="2">
    <location>
        <begin position="13"/>
        <end position="111"/>
    </location>
</feature>